<keyword evidence="3" id="KW-1185">Reference proteome</keyword>
<evidence type="ECO:0000313" key="2">
    <source>
        <dbReference type="EMBL" id="CAG8780084.1"/>
    </source>
</evidence>
<name>A0A9N9JFR3_9GLOM</name>
<comment type="caution">
    <text evidence="2">The sequence shown here is derived from an EMBL/GenBank/DDBJ whole genome shotgun (WGS) entry which is preliminary data.</text>
</comment>
<reference evidence="2" key="1">
    <citation type="submission" date="2021-06" db="EMBL/GenBank/DDBJ databases">
        <authorList>
            <person name="Kallberg Y."/>
            <person name="Tangrot J."/>
            <person name="Rosling A."/>
        </authorList>
    </citation>
    <scope>NUCLEOTIDE SEQUENCE</scope>
    <source>
        <strain evidence="2">MA453B</strain>
    </source>
</reference>
<dbReference type="Proteomes" id="UP000789405">
    <property type="component" value="Unassembled WGS sequence"/>
</dbReference>
<sequence>MKFNIATVSLILLAASSLAVPTPNDAKDLDLALEKRSSGKYYEEGKAKETDSKAKK</sequence>
<organism evidence="2 3">
    <name type="scientific">Dentiscutata erythropus</name>
    <dbReference type="NCBI Taxonomy" id="1348616"/>
    <lineage>
        <taxon>Eukaryota</taxon>
        <taxon>Fungi</taxon>
        <taxon>Fungi incertae sedis</taxon>
        <taxon>Mucoromycota</taxon>
        <taxon>Glomeromycotina</taxon>
        <taxon>Glomeromycetes</taxon>
        <taxon>Diversisporales</taxon>
        <taxon>Gigasporaceae</taxon>
        <taxon>Dentiscutata</taxon>
    </lineage>
</organism>
<feature type="signal peptide" evidence="1">
    <location>
        <begin position="1"/>
        <end position="19"/>
    </location>
</feature>
<feature type="non-terminal residue" evidence="2">
    <location>
        <position position="56"/>
    </location>
</feature>
<dbReference type="EMBL" id="CAJVPY010021574">
    <property type="protein sequence ID" value="CAG8780084.1"/>
    <property type="molecule type" value="Genomic_DNA"/>
</dbReference>
<accession>A0A9N9JFR3</accession>
<evidence type="ECO:0000313" key="3">
    <source>
        <dbReference type="Proteomes" id="UP000789405"/>
    </source>
</evidence>
<protein>
    <submittedName>
        <fullName evidence="2">5020_t:CDS:1</fullName>
    </submittedName>
</protein>
<proteinExistence type="predicted"/>
<feature type="chain" id="PRO_5040214485" evidence="1">
    <location>
        <begin position="20"/>
        <end position="56"/>
    </location>
</feature>
<dbReference type="AlphaFoldDB" id="A0A9N9JFR3"/>
<evidence type="ECO:0000256" key="1">
    <source>
        <dbReference type="SAM" id="SignalP"/>
    </source>
</evidence>
<gene>
    <name evidence="2" type="ORF">DERYTH_LOCUS19544</name>
</gene>
<keyword evidence="1" id="KW-0732">Signal</keyword>